<dbReference type="EMBL" id="DTMF01000256">
    <property type="protein sequence ID" value="HGF34790.1"/>
    <property type="molecule type" value="Genomic_DNA"/>
</dbReference>
<comment type="caution">
    <text evidence="2">The sequence shown here is derived from an EMBL/GenBank/DDBJ whole genome shotgun (WGS) entry which is preliminary data.</text>
</comment>
<gene>
    <name evidence="2" type="ORF">ENW96_10450</name>
</gene>
<organism evidence="2">
    <name type="scientific">Desulfobacca acetoxidans</name>
    <dbReference type="NCBI Taxonomy" id="60893"/>
    <lineage>
        <taxon>Bacteria</taxon>
        <taxon>Pseudomonadati</taxon>
        <taxon>Thermodesulfobacteriota</taxon>
        <taxon>Desulfobaccia</taxon>
        <taxon>Desulfobaccales</taxon>
        <taxon>Desulfobaccaceae</taxon>
        <taxon>Desulfobacca</taxon>
    </lineage>
</organism>
<protein>
    <recommendedName>
        <fullName evidence="3">DUF2497 domain-containing protein</fullName>
    </recommendedName>
</protein>
<evidence type="ECO:0008006" key="3">
    <source>
        <dbReference type="Google" id="ProtNLM"/>
    </source>
</evidence>
<evidence type="ECO:0000256" key="1">
    <source>
        <dbReference type="SAM" id="MobiDB-lite"/>
    </source>
</evidence>
<accession>A0A7C3Z9H4</accession>
<sequence>MNLFHQNRPSSSFSPETEDDVIELTEVAEDPAAEAPDTDAEVVLDLHAGGDTPASLKSTPEPPPTAPREETLDDFLASLPDLREDLDLAPETGPPQGQTAPELPRELLGRLSDAELRDMVRQVVQETVERLARELFPQMAAEAIDRELTLWKKRLTEPD</sequence>
<feature type="region of interest" description="Disordered" evidence="1">
    <location>
        <begin position="1"/>
        <end position="20"/>
    </location>
</feature>
<name>A0A7C3Z9H4_9BACT</name>
<feature type="compositionally biased region" description="Acidic residues" evidence="1">
    <location>
        <begin position="28"/>
        <end position="42"/>
    </location>
</feature>
<proteinExistence type="predicted"/>
<feature type="region of interest" description="Disordered" evidence="1">
    <location>
        <begin position="28"/>
        <end position="110"/>
    </location>
</feature>
<reference evidence="2" key="1">
    <citation type="journal article" date="2020" name="mSystems">
        <title>Genome- and Community-Level Interaction Insights into Carbon Utilization and Element Cycling Functions of Hydrothermarchaeota in Hydrothermal Sediment.</title>
        <authorList>
            <person name="Zhou Z."/>
            <person name="Liu Y."/>
            <person name="Xu W."/>
            <person name="Pan J."/>
            <person name="Luo Z.H."/>
            <person name="Li M."/>
        </authorList>
    </citation>
    <scope>NUCLEOTIDE SEQUENCE [LARGE SCALE GENOMIC DNA]</scope>
    <source>
        <strain evidence="2">SpSt-897</strain>
    </source>
</reference>
<dbReference type="AlphaFoldDB" id="A0A7C3Z9H4"/>
<feature type="compositionally biased region" description="Polar residues" evidence="1">
    <location>
        <begin position="1"/>
        <end position="15"/>
    </location>
</feature>
<evidence type="ECO:0000313" key="2">
    <source>
        <dbReference type="EMBL" id="HGF34790.1"/>
    </source>
</evidence>